<reference evidence="1 2" key="1">
    <citation type="submission" date="2024-04" db="EMBL/GenBank/DDBJ databases">
        <title>Human intestinal bacterial collection.</title>
        <authorList>
            <person name="Pauvert C."/>
            <person name="Hitch T.C.A."/>
            <person name="Clavel T."/>
        </authorList>
    </citation>
    <scope>NUCLEOTIDE SEQUENCE [LARGE SCALE GENOMIC DNA]</scope>
    <source>
        <strain evidence="1 2">CLA-SR-H019</strain>
    </source>
</reference>
<sequence>MKFKIEFELDFVDQETLKMLLETHTVDELTQNGYCYTVDKILNNFNINGTQKVSNIKVNRITEDNKEIAVA</sequence>
<keyword evidence="2" id="KW-1185">Reference proteome</keyword>
<evidence type="ECO:0000313" key="1">
    <source>
        <dbReference type="EMBL" id="MEQ3347209.1"/>
    </source>
</evidence>
<gene>
    <name evidence="1" type="ORF">AAA073_07160</name>
</gene>
<evidence type="ECO:0008006" key="3">
    <source>
        <dbReference type="Google" id="ProtNLM"/>
    </source>
</evidence>
<organism evidence="1 2">
    <name type="scientific">Peptoniphilus senegalensis</name>
    <dbReference type="NCBI Taxonomy" id="1465757"/>
    <lineage>
        <taxon>Bacteria</taxon>
        <taxon>Bacillati</taxon>
        <taxon>Bacillota</taxon>
        <taxon>Tissierellia</taxon>
        <taxon>Tissierellales</taxon>
        <taxon>Peptoniphilaceae</taxon>
        <taxon>Peptoniphilus</taxon>
    </lineage>
</organism>
<evidence type="ECO:0000313" key="2">
    <source>
        <dbReference type="Proteomes" id="UP001491691"/>
    </source>
</evidence>
<accession>A0ABV1J229</accession>
<protein>
    <recommendedName>
        <fullName evidence="3">CYTH domain-containing protein</fullName>
    </recommendedName>
</protein>
<proteinExistence type="predicted"/>
<comment type="caution">
    <text evidence="1">The sequence shown here is derived from an EMBL/GenBank/DDBJ whole genome shotgun (WGS) entry which is preliminary data.</text>
</comment>
<dbReference type="Proteomes" id="UP001491691">
    <property type="component" value="Unassembled WGS sequence"/>
</dbReference>
<name>A0ABV1J229_9FIRM</name>
<dbReference type="RefSeq" id="WP_349189092.1">
    <property type="nucleotide sequence ID" value="NZ_JBBNPP010000013.1"/>
</dbReference>
<dbReference type="EMBL" id="JBBNPP010000013">
    <property type="protein sequence ID" value="MEQ3347209.1"/>
    <property type="molecule type" value="Genomic_DNA"/>
</dbReference>